<protein>
    <submittedName>
        <fullName evidence="4">Uncharacterized protein</fullName>
    </submittedName>
</protein>
<evidence type="ECO:0000256" key="3">
    <source>
        <dbReference type="ARBA" id="ARBA00022968"/>
    </source>
</evidence>
<dbReference type="GO" id="GO:0000030">
    <property type="term" value="F:mannosyltransferase activity"/>
    <property type="evidence" value="ECO:0007669"/>
    <property type="project" value="InterPro"/>
</dbReference>
<accession>A0A5N6E5G6</accession>
<keyword evidence="5" id="KW-1185">Reference proteome</keyword>
<evidence type="ECO:0000256" key="1">
    <source>
        <dbReference type="ARBA" id="ARBA00004606"/>
    </source>
</evidence>
<keyword evidence="3" id="KW-0735">Signal-anchor</keyword>
<dbReference type="Proteomes" id="UP000326799">
    <property type="component" value="Unassembled WGS sequence"/>
</dbReference>
<organism evidence="4 5">
    <name type="scientific">Aspergillus novoparasiticus</name>
    <dbReference type="NCBI Taxonomy" id="986946"/>
    <lineage>
        <taxon>Eukaryota</taxon>
        <taxon>Fungi</taxon>
        <taxon>Dikarya</taxon>
        <taxon>Ascomycota</taxon>
        <taxon>Pezizomycotina</taxon>
        <taxon>Eurotiomycetes</taxon>
        <taxon>Eurotiomycetidae</taxon>
        <taxon>Eurotiales</taxon>
        <taxon>Aspergillaceae</taxon>
        <taxon>Aspergillus</taxon>
        <taxon>Aspergillus subgen. Circumdati</taxon>
    </lineage>
</organism>
<gene>
    <name evidence="4" type="ORF">BDV33DRAFT_210848</name>
</gene>
<keyword evidence="3" id="KW-0812">Transmembrane</keyword>
<evidence type="ECO:0000313" key="4">
    <source>
        <dbReference type="EMBL" id="KAB8212801.1"/>
    </source>
</evidence>
<reference evidence="4 5" key="1">
    <citation type="submission" date="2019-04" db="EMBL/GenBank/DDBJ databases">
        <title>Fungal friends and foes A comparative genomics study of 23 Aspergillus species from section Flavi.</title>
        <authorList>
            <consortium name="DOE Joint Genome Institute"/>
            <person name="Kjaerbolling I."/>
            <person name="Vesth T.C."/>
            <person name="Frisvad J.C."/>
            <person name="Nybo J.L."/>
            <person name="Theobald S."/>
            <person name="Kildgaard S."/>
            <person name="Petersen T.I."/>
            <person name="Kuo A."/>
            <person name="Sato A."/>
            <person name="Lyhne E.K."/>
            <person name="Kogle M.E."/>
            <person name="Wiebenga A."/>
            <person name="Kun R.S."/>
            <person name="Lubbers R.J."/>
            <person name="Makela M.R."/>
            <person name="Barry K."/>
            <person name="Chovatia M."/>
            <person name="Clum A."/>
            <person name="Daum C."/>
            <person name="Haridas S."/>
            <person name="He G."/>
            <person name="LaButti K."/>
            <person name="Lipzen A."/>
            <person name="Mondo S."/>
            <person name="Pangilinan J."/>
            <person name="Riley R."/>
            <person name="Salamov A."/>
            <person name="Simmons B.A."/>
            <person name="Magnuson J.K."/>
            <person name="Henrissat B."/>
            <person name="Mortensen U.H."/>
            <person name="Larsen T.O."/>
            <person name="De vries R.P."/>
            <person name="Grigoriev I.V."/>
            <person name="Machida M."/>
            <person name="Baker S.E."/>
            <person name="Andersen M.R."/>
        </authorList>
    </citation>
    <scope>NUCLEOTIDE SEQUENCE [LARGE SCALE GENOMIC DNA]</scope>
    <source>
        <strain evidence="4 5">CBS 126849</strain>
    </source>
</reference>
<comment type="subcellular location">
    <subcellularLocation>
        <location evidence="1">Membrane</location>
        <topology evidence="1">Single-pass type II membrane protein</topology>
    </subcellularLocation>
</comment>
<dbReference type="Pfam" id="PF12141">
    <property type="entry name" value="BMT"/>
    <property type="match status" value="2"/>
</dbReference>
<sequence length="497" mass="56949">MWLRGFQLLPSRRYRLVALASAGMVFWFLNQHLFFFAGDSHYVEHIDITGFYNDGDIGDLDCERIRQTGHVIAQRSIHLEDNITQIASTLASHPMVHHTANDNNNSSVYATVDVSRWTQFAGSGTWLPEFNLYLVISRVVYTRPGSSWPTVSFLRGQLFDENWNHLERHTIEWHGTRMSFPRFGPEDPRVVIEERVPGAEPIIIFNMISDDTGNSRAMWIHKPFSYFTTPLTILGEERKPVEKNWAPFFHTTRSAGSEIEPSEDLHFVYSLWPLQVLRCRIDNGSCDWVFKQDVPEPLVKWHEDTRGEMRGGTNFVPVPMLEHSGVQMYIGLPRTHLTFCKSGATYRPEITVLSGFQSSFHIAYASVATEFGHSLLHQDRLDNPCPEGNILIPSSIARWVHNSAEDIMTVSFSIADTDIRILRLHGMWSFIRGLSYHSRFLAYDNPQRDDTFRNFPWSVVGDEVIACSVEAAANASRRDSIRTEMRELSQVLQALID</sequence>
<evidence type="ECO:0000256" key="2">
    <source>
        <dbReference type="ARBA" id="ARBA00009486"/>
    </source>
</evidence>
<proteinExistence type="inferred from homology"/>
<name>A0A5N6E5G6_9EURO</name>
<evidence type="ECO:0000313" key="5">
    <source>
        <dbReference type="Proteomes" id="UP000326799"/>
    </source>
</evidence>
<dbReference type="InterPro" id="IPR021988">
    <property type="entry name" value="BMT1"/>
</dbReference>
<comment type="similarity">
    <text evidence="2">Belongs to the BMT family.</text>
</comment>
<dbReference type="AlphaFoldDB" id="A0A5N6E5G6"/>
<dbReference type="GO" id="GO:0016020">
    <property type="term" value="C:membrane"/>
    <property type="evidence" value="ECO:0007669"/>
    <property type="project" value="UniProtKB-SubCell"/>
</dbReference>
<dbReference type="EMBL" id="ML733874">
    <property type="protein sequence ID" value="KAB8212801.1"/>
    <property type="molecule type" value="Genomic_DNA"/>
</dbReference>